<reference evidence="2" key="1">
    <citation type="submission" date="2019-08" db="EMBL/GenBank/DDBJ databases">
        <authorList>
            <person name="Kucharzyk K."/>
            <person name="Murdoch R.W."/>
            <person name="Higgins S."/>
            <person name="Loffler F."/>
        </authorList>
    </citation>
    <scope>NUCLEOTIDE SEQUENCE</scope>
</reference>
<evidence type="ECO:0000313" key="2">
    <source>
        <dbReference type="EMBL" id="MPL68326.1"/>
    </source>
</evidence>
<dbReference type="EMBL" id="VSSQ01000041">
    <property type="protein sequence ID" value="MPL68326.1"/>
    <property type="molecule type" value="Genomic_DNA"/>
</dbReference>
<sequence>MSRLIIILSQTKYQVLISLIILLNFYVSILMSSDSYVYYIQNNNISFYLGIFGSILALSTSISYAYLVYFLSQTNNRKHDLFHKFKSKLFVFDSYLESLPKYNIVDSMLEFSWKMKQLKQSDFPFDEWKLEVENLMKVYDTSKTEEFEDPNMKNKVLGFLVYLEELLDEFNLMCIRQIIAGLFVNIVIKSFLLIASLIFIMLINYIFKNELILFILSGMPVFFGVMVCLIFLQIGRYIHKDSEEMLDFIEKKENI</sequence>
<name>A0A644TMY1_9ZZZZ</name>
<feature type="transmembrane region" description="Helical" evidence="1">
    <location>
        <begin position="182"/>
        <end position="206"/>
    </location>
</feature>
<keyword evidence="1" id="KW-0812">Transmembrane</keyword>
<proteinExistence type="predicted"/>
<keyword evidence="1" id="KW-0472">Membrane</keyword>
<organism evidence="2">
    <name type="scientific">bioreactor metagenome</name>
    <dbReference type="NCBI Taxonomy" id="1076179"/>
    <lineage>
        <taxon>unclassified sequences</taxon>
        <taxon>metagenomes</taxon>
        <taxon>ecological metagenomes</taxon>
    </lineage>
</organism>
<keyword evidence="1" id="KW-1133">Transmembrane helix</keyword>
<feature type="transmembrane region" description="Helical" evidence="1">
    <location>
        <begin position="12"/>
        <end position="33"/>
    </location>
</feature>
<feature type="transmembrane region" description="Helical" evidence="1">
    <location>
        <begin position="212"/>
        <end position="232"/>
    </location>
</feature>
<dbReference type="AlphaFoldDB" id="A0A644TMY1"/>
<gene>
    <name evidence="2" type="ORF">SDC9_14047</name>
</gene>
<protein>
    <submittedName>
        <fullName evidence="2">Uncharacterized protein</fullName>
    </submittedName>
</protein>
<feature type="transmembrane region" description="Helical" evidence="1">
    <location>
        <begin position="45"/>
        <end position="71"/>
    </location>
</feature>
<comment type="caution">
    <text evidence="2">The sequence shown here is derived from an EMBL/GenBank/DDBJ whole genome shotgun (WGS) entry which is preliminary data.</text>
</comment>
<evidence type="ECO:0000256" key="1">
    <source>
        <dbReference type="SAM" id="Phobius"/>
    </source>
</evidence>
<accession>A0A644TMY1</accession>